<protein>
    <submittedName>
        <fullName evidence="1">Uncharacterized protein</fullName>
    </submittedName>
</protein>
<dbReference type="AlphaFoldDB" id="A0A9R1NKQ5"/>
<gene>
    <name evidence="1" type="ORF">TRITD_2Av1G031520</name>
</gene>
<dbReference type="EMBL" id="LT934113">
    <property type="protein sequence ID" value="VAH26659.1"/>
    <property type="molecule type" value="Genomic_DNA"/>
</dbReference>
<reference evidence="1 2" key="1">
    <citation type="submission" date="2017-09" db="EMBL/GenBank/DDBJ databases">
        <authorList>
            <consortium name="International Durum Wheat Genome Sequencing Consortium (IDWGSC)"/>
            <person name="Milanesi L."/>
        </authorList>
    </citation>
    <scope>NUCLEOTIDE SEQUENCE [LARGE SCALE GENOMIC DNA]</scope>
    <source>
        <strain evidence="2">cv. Svevo</strain>
    </source>
</reference>
<dbReference type="OMA" id="CRLAMEC"/>
<dbReference type="PANTHER" id="PTHR31901">
    <property type="entry name" value="GH3 DOMAIN-CONTAINING PROTEIN"/>
    <property type="match status" value="1"/>
</dbReference>
<evidence type="ECO:0000313" key="2">
    <source>
        <dbReference type="Proteomes" id="UP000324705"/>
    </source>
</evidence>
<name>A0A9R1NKQ5_TRITD</name>
<organism evidence="1 2">
    <name type="scientific">Triticum turgidum subsp. durum</name>
    <name type="common">Durum wheat</name>
    <name type="synonym">Triticum durum</name>
    <dbReference type="NCBI Taxonomy" id="4567"/>
    <lineage>
        <taxon>Eukaryota</taxon>
        <taxon>Viridiplantae</taxon>
        <taxon>Streptophyta</taxon>
        <taxon>Embryophyta</taxon>
        <taxon>Tracheophyta</taxon>
        <taxon>Spermatophyta</taxon>
        <taxon>Magnoliopsida</taxon>
        <taxon>Liliopsida</taxon>
        <taxon>Poales</taxon>
        <taxon>Poaceae</taxon>
        <taxon>BOP clade</taxon>
        <taxon>Pooideae</taxon>
        <taxon>Triticodae</taxon>
        <taxon>Triticeae</taxon>
        <taxon>Triticinae</taxon>
        <taxon>Triticum</taxon>
    </lineage>
</organism>
<keyword evidence="2" id="KW-1185">Reference proteome</keyword>
<dbReference type="PANTHER" id="PTHR31901:SF18">
    <property type="entry name" value="INDOLE-3-ACETIC ACID-AMIDO SYNTHETASE GH3.9-RELATED"/>
    <property type="match status" value="1"/>
</dbReference>
<sequence>MDNNELGCKQSDALQELEMLTVNAKEAQQLILTKILERNQASEYLSKFMNRSTNTSTFKRNVPVVTYDVVQPYITRISTGEDSSIISGDRIVELLRSSGTSRGEPRLMPAISEDLDRRTYLYSLLMPIMNK</sequence>
<dbReference type="Gramene" id="TRITD2Av1G031520.3">
    <property type="protein sequence ID" value="TRITD2Av1G031520.3"/>
    <property type="gene ID" value="TRITD2Av1G031520"/>
</dbReference>
<dbReference type="Proteomes" id="UP000324705">
    <property type="component" value="Chromosome 2A"/>
</dbReference>
<dbReference type="InterPro" id="IPR004993">
    <property type="entry name" value="GH3"/>
</dbReference>
<proteinExistence type="predicted"/>
<accession>A0A9R1NKQ5</accession>
<dbReference type="GO" id="GO:0016881">
    <property type="term" value="F:acid-amino acid ligase activity"/>
    <property type="evidence" value="ECO:0007669"/>
    <property type="project" value="TreeGrafter"/>
</dbReference>
<dbReference type="Pfam" id="PF03321">
    <property type="entry name" value="GH3"/>
    <property type="match status" value="1"/>
</dbReference>
<dbReference type="GO" id="GO:0005737">
    <property type="term" value="C:cytoplasm"/>
    <property type="evidence" value="ECO:0007669"/>
    <property type="project" value="TreeGrafter"/>
</dbReference>
<evidence type="ECO:0000313" key="1">
    <source>
        <dbReference type="EMBL" id="VAH26659.1"/>
    </source>
</evidence>